<evidence type="ECO:0000313" key="1">
    <source>
        <dbReference type="EMBL" id="APZ52272.1"/>
    </source>
</evidence>
<dbReference type="KEGG" id="paby:Ga0080574_TMP1938"/>
<gene>
    <name evidence="1" type="ORF">Ga0080574_TMP1938</name>
</gene>
<evidence type="ECO:0000313" key="2">
    <source>
        <dbReference type="Proteomes" id="UP000187059"/>
    </source>
</evidence>
<dbReference type="Proteomes" id="UP000187059">
    <property type="component" value="Chromosome"/>
</dbReference>
<accession>A0A1P8US93</accession>
<dbReference type="EMBL" id="CP015093">
    <property type="protein sequence ID" value="APZ52272.1"/>
    <property type="molecule type" value="Genomic_DNA"/>
</dbReference>
<proteinExistence type="predicted"/>
<name>A0A1P8US93_9RHOB</name>
<sequence length="78" mass="8491">MAASVTPGRALRYAGGSARGLLHQALGHYRARACRLQNSDTAPLSVTNARLPAADKMSRRIKCCWSNPVSNEFLSFRS</sequence>
<organism evidence="1 2">
    <name type="scientific">Salipiger abyssi</name>
    <dbReference type="NCBI Taxonomy" id="1250539"/>
    <lineage>
        <taxon>Bacteria</taxon>
        <taxon>Pseudomonadati</taxon>
        <taxon>Pseudomonadota</taxon>
        <taxon>Alphaproteobacteria</taxon>
        <taxon>Rhodobacterales</taxon>
        <taxon>Roseobacteraceae</taxon>
        <taxon>Salipiger</taxon>
    </lineage>
</organism>
<reference evidence="1 2" key="1">
    <citation type="submission" date="2016-04" db="EMBL/GenBank/DDBJ databases">
        <title>Deep-sea bacteria in the southern Pacific.</title>
        <authorList>
            <person name="Tang K."/>
        </authorList>
    </citation>
    <scope>NUCLEOTIDE SEQUENCE [LARGE SCALE GENOMIC DNA]</scope>
    <source>
        <strain evidence="1 2">JLT2014</strain>
    </source>
</reference>
<dbReference type="AlphaFoldDB" id="A0A1P8US93"/>
<keyword evidence="2" id="KW-1185">Reference proteome</keyword>
<protein>
    <submittedName>
        <fullName evidence="1">Uncharacterized protein</fullName>
    </submittedName>
</protein>